<protein>
    <submittedName>
        <fullName evidence="7">Copine-4</fullName>
    </submittedName>
</protein>
<dbReference type="Gene3D" id="3.30.40.10">
    <property type="entry name" value="Zinc/RING finger domain, C3HC4 (zinc finger)"/>
    <property type="match status" value="1"/>
</dbReference>
<evidence type="ECO:0000313" key="7">
    <source>
        <dbReference type="EMBL" id="CDW86667.1"/>
    </source>
</evidence>
<keyword evidence="2" id="KW-0863">Zinc-finger</keyword>
<dbReference type="InterPro" id="IPR035892">
    <property type="entry name" value="C2_domain_sf"/>
</dbReference>
<dbReference type="GO" id="GO:0005544">
    <property type="term" value="F:calcium-dependent phospholipid binding"/>
    <property type="evidence" value="ECO:0007669"/>
    <property type="project" value="InterPro"/>
</dbReference>
<dbReference type="Pfam" id="PF13920">
    <property type="entry name" value="zf-C3HC4_3"/>
    <property type="match status" value="1"/>
</dbReference>
<keyword evidence="2" id="KW-0862">Zinc</keyword>
<dbReference type="AlphaFoldDB" id="A0A078AZN8"/>
<dbReference type="InParanoid" id="A0A078AZN8"/>
<dbReference type="Proteomes" id="UP000039865">
    <property type="component" value="Unassembled WGS sequence"/>
</dbReference>
<dbReference type="InterPro" id="IPR045052">
    <property type="entry name" value="Copine"/>
</dbReference>
<dbReference type="PROSITE" id="PS50004">
    <property type="entry name" value="C2"/>
    <property type="match status" value="1"/>
</dbReference>
<proteinExistence type="inferred from homology"/>
<dbReference type="InterPro" id="IPR010734">
    <property type="entry name" value="Copine_C"/>
</dbReference>
<dbReference type="Pfam" id="PF00168">
    <property type="entry name" value="C2"/>
    <property type="match status" value="1"/>
</dbReference>
<keyword evidence="2" id="KW-0479">Metal-binding</keyword>
<dbReference type="GO" id="GO:0071277">
    <property type="term" value="P:cellular response to calcium ion"/>
    <property type="evidence" value="ECO:0007669"/>
    <property type="project" value="TreeGrafter"/>
</dbReference>
<dbReference type="PROSITE" id="PS50089">
    <property type="entry name" value="ZF_RING_2"/>
    <property type="match status" value="1"/>
</dbReference>
<dbReference type="InterPro" id="IPR000008">
    <property type="entry name" value="C2_dom"/>
</dbReference>
<evidence type="ECO:0000259" key="5">
    <source>
        <dbReference type="PROSITE" id="PS50004"/>
    </source>
</evidence>
<organism evidence="7 8">
    <name type="scientific">Stylonychia lemnae</name>
    <name type="common">Ciliate</name>
    <dbReference type="NCBI Taxonomy" id="5949"/>
    <lineage>
        <taxon>Eukaryota</taxon>
        <taxon>Sar</taxon>
        <taxon>Alveolata</taxon>
        <taxon>Ciliophora</taxon>
        <taxon>Intramacronucleata</taxon>
        <taxon>Spirotrichea</taxon>
        <taxon>Stichotrichia</taxon>
        <taxon>Sporadotrichida</taxon>
        <taxon>Oxytrichidae</taxon>
        <taxon>Stylonychinae</taxon>
        <taxon>Stylonychia</taxon>
    </lineage>
</organism>
<dbReference type="PANTHER" id="PTHR10857:SF106">
    <property type="entry name" value="C2 DOMAIN-CONTAINING PROTEIN"/>
    <property type="match status" value="1"/>
</dbReference>
<dbReference type="GO" id="GO:0008270">
    <property type="term" value="F:zinc ion binding"/>
    <property type="evidence" value="ECO:0007669"/>
    <property type="project" value="UniProtKB-KW"/>
</dbReference>
<evidence type="ECO:0000259" key="6">
    <source>
        <dbReference type="PROSITE" id="PS50089"/>
    </source>
</evidence>
<keyword evidence="8" id="KW-1185">Reference proteome</keyword>
<evidence type="ECO:0000256" key="4">
    <source>
        <dbReference type="SAM" id="MobiDB-lite"/>
    </source>
</evidence>
<sequence length="841" mass="97456">MGCIQLRNRIFPGDLTGQLARVNEDYDINAALDVALKNNKKAKIAHVELIPSCKNLPNLDTFSSVNPVAILYICKLSAQRAQKQSQLQKEEEEYLEFDWEEKARTEIRRSDPNPIFINSFTFQAINNEKLIVKVSIFHVKDFSPEAPLSKHKLLGEQIFKMAEIIKQGAFCTKPLTNDKKQQLDVIMKQRRTTVTLRYEEIEQTNGMVQLGLAIRDFTQRGIFFFVISRSRDLGEFVPLYTSEKQKCDRISGATFDEHDFMMRDLCRNDDSRQLKIEFYESNKKGHHRFLGYVDLSIKDIAQENKRIYTVFNKKVVAGQMEITKCLFLNRYTFLDYIHGGCDVSLMLAMDFTLTNKSQKDPLSLHYLHPDLIETKQPQLNKNASSPDKNQMNGGSPVLGLSNQRKNSISKQQARGLNQHIDVEELENDYMKAMRMAITVLDYFDTDSYVPFLGFGAKLPPYFNTASQCFAVNGNVFFPEEIGIDNLTKAYMKCVNDIQFHGPSAFAPVIRFCSKMASYKPVSQNDQFYHILVMIVQGHLSDMEATIEAIVAASDIPMSIIIIAVGDGEGENGEFINLQALDADDKALVDINGKKQWRDVCQFVPFSNFKNDIQNLTRQILAEVPRQIKDFFEKKGIVPRDHKSANNKQLNRDFELLKRKRRFEKVRIECPYLTEMRLKFIQEINDLGFPKDEIEMIIGKGLHSLDRNIAVDQLSWLKTNPDILKDELERKRKIQEQKQKEEDERKRQRDLLNKFDDERDFFKYNLPLLAPKEFRPLKKHKQLCKICYDHKINTAIIPCTHSLFCVECTQYLEKTCPYCGKKIDKVVRTFDLRNFTKNIRQL</sequence>
<name>A0A078AZN8_STYLE</name>
<dbReference type="InterPro" id="IPR036465">
    <property type="entry name" value="vWFA_dom_sf"/>
</dbReference>
<dbReference type="OrthoDB" id="287121at2759"/>
<dbReference type="InterPro" id="IPR013083">
    <property type="entry name" value="Znf_RING/FYVE/PHD"/>
</dbReference>
<feature type="region of interest" description="Disordered" evidence="4">
    <location>
        <begin position="378"/>
        <end position="402"/>
    </location>
</feature>
<comment type="similarity">
    <text evidence="1">Belongs to the copine family.</text>
</comment>
<dbReference type="InterPro" id="IPR001841">
    <property type="entry name" value="Znf_RING"/>
</dbReference>
<feature type="domain" description="C2" evidence="5">
    <location>
        <begin position="24"/>
        <end position="175"/>
    </location>
</feature>
<keyword evidence="3" id="KW-0175">Coiled coil</keyword>
<evidence type="ECO:0000313" key="8">
    <source>
        <dbReference type="Proteomes" id="UP000039865"/>
    </source>
</evidence>
<dbReference type="Gene3D" id="2.60.40.150">
    <property type="entry name" value="C2 domain"/>
    <property type="match status" value="1"/>
</dbReference>
<gene>
    <name evidence="7" type="primary">Contig18241.g19381</name>
    <name evidence="7" type="ORF">STYLEM_15765</name>
</gene>
<dbReference type="Pfam" id="PF07002">
    <property type="entry name" value="Copine"/>
    <property type="match status" value="1"/>
</dbReference>
<accession>A0A078AZN8</accession>
<feature type="compositionally biased region" description="Polar residues" evidence="4">
    <location>
        <begin position="378"/>
        <end position="393"/>
    </location>
</feature>
<evidence type="ECO:0000256" key="1">
    <source>
        <dbReference type="ARBA" id="ARBA00009048"/>
    </source>
</evidence>
<dbReference type="SUPFAM" id="SSF57850">
    <property type="entry name" value="RING/U-box"/>
    <property type="match status" value="1"/>
</dbReference>
<dbReference type="SUPFAM" id="SSF49562">
    <property type="entry name" value="C2 domain (Calcium/lipid-binding domain, CaLB)"/>
    <property type="match status" value="1"/>
</dbReference>
<feature type="coiled-coil region" evidence="3">
    <location>
        <begin position="723"/>
        <end position="757"/>
    </location>
</feature>
<dbReference type="EMBL" id="CCKQ01014870">
    <property type="protein sequence ID" value="CDW86667.1"/>
    <property type="molecule type" value="Genomic_DNA"/>
</dbReference>
<dbReference type="PANTHER" id="PTHR10857">
    <property type="entry name" value="COPINE"/>
    <property type="match status" value="1"/>
</dbReference>
<dbReference type="GO" id="GO:0005886">
    <property type="term" value="C:plasma membrane"/>
    <property type="evidence" value="ECO:0007669"/>
    <property type="project" value="TreeGrafter"/>
</dbReference>
<dbReference type="SUPFAM" id="SSF53300">
    <property type="entry name" value="vWA-like"/>
    <property type="match status" value="1"/>
</dbReference>
<reference evidence="7 8" key="1">
    <citation type="submission" date="2014-06" db="EMBL/GenBank/DDBJ databases">
        <authorList>
            <person name="Swart Estienne"/>
        </authorList>
    </citation>
    <scope>NUCLEOTIDE SEQUENCE [LARGE SCALE GENOMIC DNA]</scope>
    <source>
        <strain evidence="7 8">130c</strain>
    </source>
</reference>
<feature type="domain" description="RING-type" evidence="6">
    <location>
        <begin position="783"/>
        <end position="818"/>
    </location>
</feature>
<evidence type="ECO:0000256" key="3">
    <source>
        <dbReference type="SAM" id="Coils"/>
    </source>
</evidence>
<evidence type="ECO:0000256" key="2">
    <source>
        <dbReference type="PROSITE-ProRule" id="PRU00175"/>
    </source>
</evidence>